<comment type="caution">
    <text evidence="1">The sequence shown here is derived from an EMBL/GenBank/DDBJ whole genome shotgun (WGS) entry which is preliminary data.</text>
</comment>
<reference evidence="1" key="1">
    <citation type="journal article" date="2014" name="Front. Microbiol.">
        <title>High frequency of phylogenetically diverse reductive dehalogenase-homologous genes in deep subseafloor sedimentary metagenomes.</title>
        <authorList>
            <person name="Kawai M."/>
            <person name="Futagami T."/>
            <person name="Toyoda A."/>
            <person name="Takaki Y."/>
            <person name="Nishi S."/>
            <person name="Hori S."/>
            <person name="Arai W."/>
            <person name="Tsubouchi T."/>
            <person name="Morono Y."/>
            <person name="Uchiyama I."/>
            <person name="Ito T."/>
            <person name="Fujiyama A."/>
            <person name="Inagaki F."/>
            <person name="Takami H."/>
        </authorList>
    </citation>
    <scope>NUCLEOTIDE SEQUENCE</scope>
    <source>
        <strain evidence="1">Expedition CK06-06</strain>
    </source>
</reference>
<dbReference type="EMBL" id="BARV01043081">
    <property type="protein sequence ID" value="GAI53647.1"/>
    <property type="molecule type" value="Genomic_DNA"/>
</dbReference>
<sequence length="112" mass="11405">MAVGKRSGEKALQKVLGQGANVNAANPLEVHDPKVGSLISYEGTTTADGAGDGSDLIDSVLATKPDYDGHWVVITSGPYVGQCSDITGATTGGTVTAHTAFDGQILRGTQFV</sequence>
<organism evidence="1">
    <name type="scientific">marine sediment metagenome</name>
    <dbReference type="NCBI Taxonomy" id="412755"/>
    <lineage>
        <taxon>unclassified sequences</taxon>
        <taxon>metagenomes</taxon>
        <taxon>ecological metagenomes</taxon>
    </lineage>
</organism>
<name>X1PBG4_9ZZZZ</name>
<accession>X1PBG4</accession>
<evidence type="ECO:0000313" key="1">
    <source>
        <dbReference type="EMBL" id="GAI53647.1"/>
    </source>
</evidence>
<feature type="non-terminal residue" evidence="1">
    <location>
        <position position="112"/>
    </location>
</feature>
<protein>
    <submittedName>
        <fullName evidence="1">Uncharacterized protein</fullName>
    </submittedName>
</protein>
<dbReference type="AlphaFoldDB" id="X1PBG4"/>
<proteinExistence type="predicted"/>
<gene>
    <name evidence="1" type="ORF">S06H3_64480</name>
</gene>